<dbReference type="Proteomes" id="UP001359485">
    <property type="component" value="Unassembled WGS sequence"/>
</dbReference>
<dbReference type="PROSITE" id="PS50106">
    <property type="entry name" value="PDZ"/>
    <property type="match status" value="1"/>
</dbReference>
<proteinExistence type="predicted"/>
<dbReference type="PROSITE" id="PS50004">
    <property type="entry name" value="C2"/>
    <property type="match status" value="1"/>
</dbReference>
<feature type="compositionally biased region" description="Low complexity" evidence="2">
    <location>
        <begin position="1210"/>
        <end position="1224"/>
    </location>
</feature>
<dbReference type="Pfam" id="PF25336">
    <property type="entry name" value="C2_SYDE"/>
    <property type="match status" value="1"/>
</dbReference>
<gene>
    <name evidence="6" type="ORF">RUM44_000297</name>
</gene>
<dbReference type="CDD" id="cd06718">
    <property type="entry name" value="PDZ_Par6-like"/>
    <property type="match status" value="1"/>
</dbReference>
<dbReference type="EMBL" id="JAWJWF010000003">
    <property type="protein sequence ID" value="KAK6635048.1"/>
    <property type="molecule type" value="Genomic_DNA"/>
</dbReference>
<evidence type="ECO:0000256" key="2">
    <source>
        <dbReference type="SAM" id="MobiDB-lite"/>
    </source>
</evidence>
<feature type="region of interest" description="Disordered" evidence="2">
    <location>
        <begin position="257"/>
        <end position="341"/>
    </location>
</feature>
<dbReference type="InterPro" id="IPR035892">
    <property type="entry name" value="C2_domain_sf"/>
</dbReference>
<feature type="compositionally biased region" description="Acidic residues" evidence="2">
    <location>
        <begin position="1681"/>
        <end position="1696"/>
    </location>
</feature>
<feature type="compositionally biased region" description="Low complexity" evidence="2">
    <location>
        <begin position="1663"/>
        <end position="1673"/>
    </location>
</feature>
<dbReference type="Gene3D" id="2.30.42.10">
    <property type="match status" value="1"/>
</dbReference>
<feature type="compositionally biased region" description="Polar residues" evidence="2">
    <location>
        <begin position="1"/>
        <end position="16"/>
    </location>
</feature>
<feature type="region of interest" description="Disordered" evidence="2">
    <location>
        <begin position="461"/>
        <end position="533"/>
    </location>
</feature>
<dbReference type="InterPro" id="IPR036034">
    <property type="entry name" value="PDZ_sf"/>
</dbReference>
<feature type="compositionally biased region" description="Polar residues" evidence="2">
    <location>
        <begin position="674"/>
        <end position="686"/>
    </location>
</feature>
<protein>
    <recommendedName>
        <fullName evidence="8">Rho GTPase-activating protein 100F</fullName>
    </recommendedName>
</protein>
<feature type="compositionally biased region" description="Basic and acidic residues" evidence="2">
    <location>
        <begin position="1634"/>
        <end position="1643"/>
    </location>
</feature>
<feature type="region of interest" description="Disordered" evidence="2">
    <location>
        <begin position="210"/>
        <end position="231"/>
    </location>
</feature>
<sequence>MAASPRKQQPANQPNRGKNPPPMVIQGDFRKVSGISTEIFRQIEQVENDHDATTAAALETVDRRGEMVVRILDPRSMGRHSLEVAKGFLQMQVRISNGVGLESITTMVPFLNPGCFFQDAKHIVQLVEIVKRPGQTLGLYIREGNGMERSDGVFVSRIALESAVYNSGCLQVGDEILAVNLVDVTRMSLDDVVIIMSIPRRLVLAIRQRKGMKGMQPGQSPLLTSRESKPPPVVVIKKHFEDLDRDDNGLDDRRYDREREREREREHERQRERERHHERERDRRPRSRLGLGFSQLGRDHSEHNGLDLYYNSRPESSSDQWSYRPPPPPVITEQPKPQHFTPYDRQYPKTLESLAEKVHAFYPAGTLDNRRGSPAYSSLGAGGSHDIRRVGNRIMPRSGSDQHLPRVEYEYGSSRLGSRQTSSLLRSSLKSNTLGHPGYTSRFGDSSTGYSVGYGVREGTLSRKPRAPLDYSSDTEATIGPRTYYQRRGLSPGLTPSGLSNRLTSGTAPVSSLRSNSLPRDHRGRSQLGPVSRQSLVRFDRNLASTLLGDDDSDGALSAPELPSRRDRISSTPSVFTSDEYRAWLSRVPTSMLPRSSSTLSRTGIHGLSSMSRTPSTSAIYERIRAGREAITQQRAQRFTFSAENLSLLDRHREDSRYSYRGHLGSTLDRPRPASTTPLSSGQSYLRGSDFRDKSSSLQESADKSMRRIRQMMELEAGHIPNPSPRPQTDPRSRLLDINPAGNYNLGEEFLKYKMEKSNLQNSSSISSLHSHADVTSGDMTEGMYGLLWVHLLAGRGLRASTSASSQSIGAGGSTGLRDLYCVLECDRVHKARTVVRTGDIVFDWDETFELDLIGNRELDLLIYSWDPQYRHKLCYKGSVHLLSLLKQSSVHQLALKIEPRGTLYLRLRYTDPQMTFSRKPLQQHILARPGSKPILTGGLFGSTLESTIIRENVSIMPGGMATSSMVLSQNVPLIIKRCVEEIERRGLDIIGLYRLCGSATKKRILREGFERNSRTVDLTPDNVPDINVITGVLKDYLRELPEPLFTKCLYQMLVDVISVCLPDDPEGNAKLIFSILDCLPKVNRATLIFLMDHLSLVVSQSDRNKMTAQNLSVIFGPILMLHAEFGTELDFNQPITILRYLLEIWKHQSDSPGSGLFRGFVQQHSRPPLNWSKSLDSAVPVASAFDYIKASSTWSPRQVASRADRGHLSSESSRSSSSISPSEAHEILSGSKSVLSNKNLNSSGLNLLINKTPSQISLLGSNSSITNKSPSQISLLGSNSSIGSPTRSNVSISDAKNAYSSSSVFQANLRKSPMLDRSKSPYGSPNLGDRSKSPYLQSSKSPYGSPILDKAKTSLSQNFERSKSPIDKSKGLYTSPNMSNQRDIGKSPLAKNGDYTTQTLDRYGTKMGLAEGETKAGLNMDRFTGLPISITSSQICEPGQTAEKPMFSTLPRQRSIPTIIGMPRRLSEQRKSLPQVPSAKPEDYAGSKSAEVQSSSKNPFEKLEGFKVSANPSGKNPFLDETEDQYNYQSVSSRVNTFEQKTGNGTEKETSVKTNPYVGVHTSANAMYQTTIGQYGTVMTTSIPQGQGIHTGSISGLQYSVPISSGMHQGPKKLGQSGPDSHFNQFKMCPMQPDRKDPRQDAGKLGYEPGKTGMTHEEVMETPTPSSSTGTDSSRKEIGQEGDVESDADEVEIAEQGDMAPITGNSQLQLSCSNPFHIDMDSKNPAHDANG</sequence>
<feature type="compositionally biased region" description="Polar residues" evidence="2">
    <location>
        <begin position="497"/>
        <end position="518"/>
    </location>
</feature>
<dbReference type="InterPro" id="IPR052118">
    <property type="entry name" value="Rho-GAP_regulator"/>
</dbReference>
<feature type="region of interest" description="Disordered" evidence="2">
    <location>
        <begin position="592"/>
        <end position="616"/>
    </location>
</feature>
<dbReference type="CDD" id="cd00030">
    <property type="entry name" value="C2"/>
    <property type="match status" value="1"/>
</dbReference>
<reference evidence="6 7" key="1">
    <citation type="submission" date="2023-09" db="EMBL/GenBank/DDBJ databases">
        <title>Genomes of two closely related lineages of the louse Polyplax serrata with different host specificities.</title>
        <authorList>
            <person name="Martinu J."/>
            <person name="Tarabai H."/>
            <person name="Stefka J."/>
            <person name="Hypsa V."/>
        </authorList>
    </citation>
    <scope>NUCLEOTIDE SEQUENCE [LARGE SCALE GENOMIC DNA]</scope>
    <source>
        <strain evidence="6">98ZLc_SE</strain>
    </source>
</reference>
<dbReference type="Pfam" id="PF00620">
    <property type="entry name" value="RhoGAP"/>
    <property type="match status" value="1"/>
</dbReference>
<dbReference type="SMART" id="SM00324">
    <property type="entry name" value="RhoGAP"/>
    <property type="match status" value="1"/>
</dbReference>
<feature type="region of interest" description="Disordered" evidence="2">
    <location>
        <begin position="365"/>
        <end position="384"/>
    </location>
</feature>
<dbReference type="InterPro" id="IPR001478">
    <property type="entry name" value="PDZ"/>
</dbReference>
<feature type="domain" description="C2" evidence="3">
    <location>
        <begin position="769"/>
        <end position="895"/>
    </location>
</feature>
<organism evidence="6 7">
    <name type="scientific">Polyplax serrata</name>
    <name type="common">Common mouse louse</name>
    <dbReference type="NCBI Taxonomy" id="468196"/>
    <lineage>
        <taxon>Eukaryota</taxon>
        <taxon>Metazoa</taxon>
        <taxon>Ecdysozoa</taxon>
        <taxon>Arthropoda</taxon>
        <taxon>Hexapoda</taxon>
        <taxon>Insecta</taxon>
        <taxon>Pterygota</taxon>
        <taxon>Neoptera</taxon>
        <taxon>Paraneoptera</taxon>
        <taxon>Psocodea</taxon>
        <taxon>Troctomorpha</taxon>
        <taxon>Phthiraptera</taxon>
        <taxon>Anoplura</taxon>
        <taxon>Polyplacidae</taxon>
        <taxon>Polyplax</taxon>
    </lineage>
</organism>
<evidence type="ECO:0008006" key="8">
    <source>
        <dbReference type="Google" id="ProtNLM"/>
    </source>
</evidence>
<accession>A0ABR1B506</accession>
<dbReference type="InterPro" id="IPR000198">
    <property type="entry name" value="RhoGAP_dom"/>
</dbReference>
<evidence type="ECO:0000313" key="7">
    <source>
        <dbReference type="Proteomes" id="UP001359485"/>
    </source>
</evidence>
<dbReference type="Pfam" id="PF00595">
    <property type="entry name" value="PDZ"/>
    <property type="match status" value="1"/>
</dbReference>
<dbReference type="SUPFAM" id="SSF50156">
    <property type="entry name" value="PDZ domain-like"/>
    <property type="match status" value="1"/>
</dbReference>
<feature type="region of interest" description="Disordered" evidence="2">
    <location>
        <begin position="1630"/>
        <end position="1732"/>
    </location>
</feature>
<feature type="region of interest" description="Disordered" evidence="2">
    <location>
        <begin position="549"/>
        <end position="572"/>
    </location>
</feature>
<dbReference type="SMART" id="SM00228">
    <property type="entry name" value="PDZ"/>
    <property type="match status" value="1"/>
</dbReference>
<feature type="domain" description="Rho-GAP" evidence="5">
    <location>
        <begin position="966"/>
        <end position="1150"/>
    </location>
</feature>
<dbReference type="SUPFAM" id="SSF48350">
    <property type="entry name" value="GTPase activation domain, GAP"/>
    <property type="match status" value="1"/>
</dbReference>
<dbReference type="PANTHER" id="PTHR46150:SF3">
    <property type="entry name" value="RHO GTPASE-ACTIVATING PROTEIN 100F"/>
    <property type="match status" value="1"/>
</dbReference>
<evidence type="ECO:0000259" key="5">
    <source>
        <dbReference type="PROSITE" id="PS50238"/>
    </source>
</evidence>
<dbReference type="PANTHER" id="PTHR46150">
    <property type="entry name" value="RHO GTPASE-ACTIVATING PROTEIN 100F"/>
    <property type="match status" value="1"/>
</dbReference>
<feature type="region of interest" description="Disordered" evidence="2">
    <location>
        <begin position="1"/>
        <end position="25"/>
    </location>
</feature>
<evidence type="ECO:0000259" key="3">
    <source>
        <dbReference type="PROSITE" id="PS50004"/>
    </source>
</evidence>
<evidence type="ECO:0000259" key="4">
    <source>
        <dbReference type="PROSITE" id="PS50106"/>
    </source>
</evidence>
<feature type="compositionally biased region" description="Basic and acidic residues" evidence="2">
    <location>
        <begin position="1719"/>
        <end position="1732"/>
    </location>
</feature>
<feature type="region of interest" description="Disordered" evidence="2">
    <location>
        <begin position="1200"/>
        <end position="1224"/>
    </location>
</feature>
<feature type="compositionally biased region" description="Polar residues" evidence="2">
    <location>
        <begin position="593"/>
        <end position="602"/>
    </location>
</feature>
<evidence type="ECO:0000313" key="6">
    <source>
        <dbReference type="EMBL" id="KAK6635048.1"/>
    </source>
</evidence>
<feature type="domain" description="PDZ" evidence="4">
    <location>
        <begin position="126"/>
        <end position="196"/>
    </location>
</feature>
<keyword evidence="1" id="KW-0343">GTPase activation</keyword>
<dbReference type="PROSITE" id="PS50238">
    <property type="entry name" value="RHOGAP"/>
    <property type="match status" value="1"/>
</dbReference>
<feature type="compositionally biased region" description="Basic and acidic residues" evidence="2">
    <location>
        <begin position="1361"/>
        <end position="1371"/>
    </location>
</feature>
<dbReference type="InterPro" id="IPR057459">
    <property type="entry name" value="SYDE1/2_C2"/>
</dbReference>
<dbReference type="Gene3D" id="1.10.555.10">
    <property type="entry name" value="Rho GTPase activation protein"/>
    <property type="match status" value="1"/>
</dbReference>
<feature type="region of interest" description="Disordered" evidence="2">
    <location>
        <begin position="661"/>
        <end position="705"/>
    </location>
</feature>
<feature type="compositionally biased region" description="Polar residues" evidence="2">
    <location>
        <begin position="1704"/>
        <end position="1715"/>
    </location>
</feature>
<dbReference type="InterPro" id="IPR000008">
    <property type="entry name" value="C2_dom"/>
</dbReference>
<dbReference type="Gene3D" id="2.60.40.150">
    <property type="entry name" value="C2 domain"/>
    <property type="match status" value="1"/>
</dbReference>
<evidence type="ECO:0000256" key="1">
    <source>
        <dbReference type="ARBA" id="ARBA00022468"/>
    </source>
</evidence>
<dbReference type="SUPFAM" id="SSF49562">
    <property type="entry name" value="C2 domain (Calcium/lipid-binding domain, CaLB)"/>
    <property type="match status" value="1"/>
</dbReference>
<feature type="compositionally biased region" description="Basic and acidic residues" evidence="2">
    <location>
        <begin position="689"/>
        <end position="705"/>
    </location>
</feature>
<comment type="caution">
    <text evidence="6">The sequence shown here is derived from an EMBL/GenBank/DDBJ whole genome shotgun (WGS) entry which is preliminary data.</text>
</comment>
<feature type="region of interest" description="Disordered" evidence="2">
    <location>
        <begin position="1311"/>
        <end position="1394"/>
    </location>
</feature>
<feature type="compositionally biased region" description="Basic and acidic residues" evidence="2">
    <location>
        <begin position="257"/>
        <end position="283"/>
    </location>
</feature>
<feature type="compositionally biased region" description="Polar residues" evidence="2">
    <location>
        <begin position="1373"/>
        <end position="1383"/>
    </location>
</feature>
<dbReference type="InterPro" id="IPR008936">
    <property type="entry name" value="Rho_GTPase_activation_prot"/>
</dbReference>
<keyword evidence="7" id="KW-1185">Reference proteome</keyword>
<feature type="region of interest" description="Disordered" evidence="2">
    <location>
        <begin position="1460"/>
        <end position="1499"/>
    </location>
</feature>
<name>A0ABR1B506_POLSC</name>